<evidence type="ECO:0000256" key="3">
    <source>
        <dbReference type="ARBA" id="ARBA00022490"/>
    </source>
</evidence>
<dbReference type="InterPro" id="IPR018866">
    <property type="entry name" value="Znf-4CXXC_R1"/>
</dbReference>
<evidence type="ECO:0000256" key="11">
    <source>
        <dbReference type="SAM" id="MobiDB-lite"/>
    </source>
</evidence>
<dbReference type="EMBL" id="ML178824">
    <property type="protein sequence ID" value="TFL01603.1"/>
    <property type="molecule type" value="Genomic_DNA"/>
</dbReference>
<feature type="compositionally biased region" description="Basic residues" evidence="11">
    <location>
        <begin position="289"/>
        <end position="299"/>
    </location>
</feature>
<evidence type="ECO:0000256" key="6">
    <source>
        <dbReference type="ARBA" id="ARBA00022843"/>
    </source>
</evidence>
<dbReference type="STRING" id="1884261.A0A5C3QHQ8"/>
<dbReference type="OrthoDB" id="298344at2759"/>
<evidence type="ECO:0000256" key="1">
    <source>
        <dbReference type="ARBA" id="ARBA00004123"/>
    </source>
</evidence>
<keyword evidence="6" id="KW-0832">Ubl conjugation</keyword>
<keyword evidence="10" id="KW-0175">Coiled coil</keyword>
<keyword evidence="13" id="KW-0862">Zinc</keyword>
<evidence type="ECO:0000313" key="14">
    <source>
        <dbReference type="Proteomes" id="UP000305067"/>
    </source>
</evidence>
<evidence type="ECO:0000256" key="10">
    <source>
        <dbReference type="SAM" id="Coils"/>
    </source>
</evidence>
<evidence type="ECO:0000256" key="2">
    <source>
        <dbReference type="ARBA" id="ARBA00004496"/>
    </source>
</evidence>
<gene>
    <name evidence="13" type="ORF">BDV98DRAFT_655942</name>
</gene>
<reference evidence="13 14" key="1">
    <citation type="journal article" date="2019" name="Nat. Ecol. Evol.">
        <title>Megaphylogeny resolves global patterns of mushroom evolution.</title>
        <authorList>
            <person name="Varga T."/>
            <person name="Krizsan K."/>
            <person name="Foldi C."/>
            <person name="Dima B."/>
            <person name="Sanchez-Garcia M."/>
            <person name="Sanchez-Ramirez S."/>
            <person name="Szollosi G.J."/>
            <person name="Szarkandi J.G."/>
            <person name="Papp V."/>
            <person name="Albert L."/>
            <person name="Andreopoulos W."/>
            <person name="Angelini C."/>
            <person name="Antonin V."/>
            <person name="Barry K.W."/>
            <person name="Bougher N.L."/>
            <person name="Buchanan P."/>
            <person name="Buyck B."/>
            <person name="Bense V."/>
            <person name="Catcheside P."/>
            <person name="Chovatia M."/>
            <person name="Cooper J."/>
            <person name="Damon W."/>
            <person name="Desjardin D."/>
            <person name="Finy P."/>
            <person name="Geml J."/>
            <person name="Haridas S."/>
            <person name="Hughes K."/>
            <person name="Justo A."/>
            <person name="Karasinski D."/>
            <person name="Kautmanova I."/>
            <person name="Kiss B."/>
            <person name="Kocsube S."/>
            <person name="Kotiranta H."/>
            <person name="LaButti K.M."/>
            <person name="Lechner B.E."/>
            <person name="Liimatainen K."/>
            <person name="Lipzen A."/>
            <person name="Lukacs Z."/>
            <person name="Mihaltcheva S."/>
            <person name="Morgado L.N."/>
            <person name="Niskanen T."/>
            <person name="Noordeloos M.E."/>
            <person name="Ohm R.A."/>
            <person name="Ortiz-Santana B."/>
            <person name="Ovrebo C."/>
            <person name="Racz N."/>
            <person name="Riley R."/>
            <person name="Savchenko A."/>
            <person name="Shiryaev A."/>
            <person name="Soop K."/>
            <person name="Spirin V."/>
            <person name="Szebenyi C."/>
            <person name="Tomsovsky M."/>
            <person name="Tulloss R.E."/>
            <person name="Uehling J."/>
            <person name="Grigoriev I.V."/>
            <person name="Vagvolgyi C."/>
            <person name="Papp T."/>
            <person name="Martin F.M."/>
            <person name="Miettinen O."/>
            <person name="Hibbett D.S."/>
            <person name="Nagy L.G."/>
        </authorList>
    </citation>
    <scope>NUCLEOTIDE SEQUENCE [LARGE SCALE GENOMIC DNA]</scope>
    <source>
        <strain evidence="13 14">CBS 309.79</strain>
    </source>
</reference>
<dbReference type="GO" id="GO:0008270">
    <property type="term" value="F:zinc ion binding"/>
    <property type="evidence" value="ECO:0007669"/>
    <property type="project" value="UniProtKB-KW"/>
</dbReference>
<evidence type="ECO:0000256" key="4">
    <source>
        <dbReference type="ARBA" id="ARBA00022499"/>
    </source>
</evidence>
<feature type="compositionally biased region" description="Polar residues" evidence="11">
    <location>
        <begin position="38"/>
        <end position="61"/>
    </location>
</feature>
<keyword evidence="5" id="KW-0597">Phosphoprotein</keyword>
<dbReference type="GO" id="GO:0005737">
    <property type="term" value="C:cytoplasm"/>
    <property type="evidence" value="ECO:0007669"/>
    <property type="project" value="UniProtKB-SubCell"/>
</dbReference>
<organism evidence="13 14">
    <name type="scientific">Pterulicium gracile</name>
    <dbReference type="NCBI Taxonomy" id="1884261"/>
    <lineage>
        <taxon>Eukaryota</taxon>
        <taxon>Fungi</taxon>
        <taxon>Dikarya</taxon>
        <taxon>Basidiomycota</taxon>
        <taxon>Agaricomycotina</taxon>
        <taxon>Agaricomycetes</taxon>
        <taxon>Agaricomycetidae</taxon>
        <taxon>Agaricales</taxon>
        <taxon>Pleurotineae</taxon>
        <taxon>Pterulaceae</taxon>
        <taxon>Pterulicium</taxon>
    </lineage>
</organism>
<dbReference type="PANTHER" id="PTHR31169">
    <property type="entry name" value="OS05G0300700 PROTEIN"/>
    <property type="match status" value="1"/>
</dbReference>
<dbReference type="InterPro" id="IPR040221">
    <property type="entry name" value="CDCA7/CDA7L"/>
</dbReference>
<evidence type="ECO:0000313" key="13">
    <source>
        <dbReference type="EMBL" id="TFL01603.1"/>
    </source>
</evidence>
<keyword evidence="13" id="KW-0863">Zinc-finger</keyword>
<feature type="region of interest" description="Disordered" evidence="11">
    <location>
        <begin position="219"/>
        <end position="306"/>
    </location>
</feature>
<dbReference type="GO" id="GO:0005634">
    <property type="term" value="C:nucleus"/>
    <property type="evidence" value="ECO:0007669"/>
    <property type="project" value="UniProtKB-SubCell"/>
</dbReference>
<keyword evidence="4" id="KW-1017">Isopeptide bond</keyword>
<feature type="compositionally biased region" description="Low complexity" evidence="11">
    <location>
        <begin position="17"/>
        <end position="31"/>
    </location>
</feature>
<feature type="region of interest" description="Disordered" evidence="11">
    <location>
        <begin position="1"/>
        <end position="65"/>
    </location>
</feature>
<dbReference type="Pfam" id="PF10497">
    <property type="entry name" value="zf-4CXXC_R1"/>
    <property type="match status" value="1"/>
</dbReference>
<accession>A0A5C3QHQ8</accession>
<protein>
    <submittedName>
        <fullName evidence="13">Zinc-finger domain of monoamine-oxidase A repressor R1-domain-containing protein</fullName>
    </submittedName>
</protein>
<keyword evidence="9" id="KW-0539">Nucleus</keyword>
<keyword evidence="14" id="KW-1185">Reference proteome</keyword>
<comment type="subcellular location">
    <subcellularLocation>
        <location evidence="2">Cytoplasm</location>
    </subcellularLocation>
    <subcellularLocation>
        <location evidence="1">Nucleus</location>
    </subcellularLocation>
</comment>
<keyword evidence="7" id="KW-0805">Transcription regulation</keyword>
<keyword evidence="3" id="KW-0963">Cytoplasm</keyword>
<evidence type="ECO:0000256" key="9">
    <source>
        <dbReference type="ARBA" id="ARBA00023242"/>
    </source>
</evidence>
<feature type="coiled-coil region" evidence="10">
    <location>
        <begin position="498"/>
        <end position="559"/>
    </location>
</feature>
<dbReference type="PANTHER" id="PTHR31169:SF8">
    <property type="entry name" value="ZINC-FINGER DOMAIN OF MONOAMINE-OXIDASE A REPRESSOR R1 PROTEIN"/>
    <property type="match status" value="1"/>
</dbReference>
<evidence type="ECO:0000256" key="7">
    <source>
        <dbReference type="ARBA" id="ARBA00023015"/>
    </source>
</evidence>
<dbReference type="Proteomes" id="UP000305067">
    <property type="component" value="Unassembled WGS sequence"/>
</dbReference>
<name>A0A5C3QHQ8_9AGAR</name>
<sequence>MPSATQKHTQVWVEVPSMASRNIISRSASSSGLKENEQASMEQTSASAKRKSSGQPSSNGASVKKPKLTYLSTNVECMKPNEEYPNGYFYCHQCNKRRDGAVGIQCTFKGAQEEEPKSKSKRSCSVKFCKPCLKNRYGRDIDDIMKRATTASGHVQPDKVEFKCPKCEGVCNCARCRKSQGLEPTGNLTFVVRRNGGDSVAEVLAGNVNMTGIVPGKGAQMHNFATDEPSADAKDANPTSQRPTAATNGSSSNGTPKGKKAQEAKSASHRTNGASSSSTKVDKSQTKVSKPKPKPKPKKIPPPQVWNAVPTSLSLQQAEERLHIREFLLRFASIMDGRVPKTYLDELEELDTSSGGREDESCPAWVSDMCLRAMLIGMLCLFQSDKEPEVNTALLNTMRDLKAAGANLSKYWACLSSLRSHPSVPSGRDVLAETLKEMPDPLPAPFFHSARTTRSAVDTDVIIVSTAQFVPILAFLAERSLGTTSVRYEIEEGVQEGKDDLKDVRDCIKTEKERWEAQRATLERSRSEDVKNKQAHLLLREKRNEHREIMANLENARTVMQYDFIPRFSGFLGTYEKRSYYVLSPGQAERQAAVDFVKDISKGRKGKQTLKTRGREKWSDEERSKLRDWSWLVAVYGEKPADALEPPPQYDEDGNSVLSDLDEEEEEERWWGFCDVAEIQKLAKAVSIRAGIDEEEDGGAVRSPAVGDSTAKTIVDGLKAFAELLEWRIARASR</sequence>
<feature type="compositionally biased region" description="Polar residues" evidence="11">
    <location>
        <begin position="237"/>
        <end position="255"/>
    </location>
</feature>
<evidence type="ECO:0000256" key="8">
    <source>
        <dbReference type="ARBA" id="ARBA00023163"/>
    </source>
</evidence>
<dbReference type="GO" id="GO:0006355">
    <property type="term" value="P:regulation of DNA-templated transcription"/>
    <property type="evidence" value="ECO:0007669"/>
    <property type="project" value="InterPro"/>
</dbReference>
<evidence type="ECO:0000259" key="12">
    <source>
        <dbReference type="Pfam" id="PF10497"/>
    </source>
</evidence>
<proteinExistence type="predicted"/>
<keyword evidence="13" id="KW-0479">Metal-binding</keyword>
<dbReference type="AlphaFoldDB" id="A0A5C3QHQ8"/>
<evidence type="ECO:0000256" key="5">
    <source>
        <dbReference type="ARBA" id="ARBA00022553"/>
    </source>
</evidence>
<feature type="domain" description="Zinc-finger" evidence="12">
    <location>
        <begin position="90"/>
        <end position="204"/>
    </location>
</feature>
<feature type="compositionally biased region" description="Polar residues" evidence="11">
    <location>
        <begin position="269"/>
        <end position="279"/>
    </location>
</feature>
<keyword evidence="8" id="KW-0804">Transcription</keyword>